<dbReference type="Proteomes" id="UP000694846">
    <property type="component" value="Unplaced"/>
</dbReference>
<dbReference type="RefSeq" id="XP_025415082.1">
    <property type="nucleotide sequence ID" value="XM_025559297.1"/>
</dbReference>
<feature type="compositionally biased region" description="Acidic residues" evidence="1">
    <location>
        <begin position="373"/>
        <end position="401"/>
    </location>
</feature>
<feature type="compositionally biased region" description="Low complexity" evidence="1">
    <location>
        <begin position="362"/>
        <end position="372"/>
    </location>
</feature>
<name>A0A8B8FW62_9HEMI</name>
<reference evidence="3" key="1">
    <citation type="submission" date="2025-08" db="UniProtKB">
        <authorList>
            <consortium name="RefSeq"/>
        </authorList>
    </citation>
    <scope>IDENTIFICATION</scope>
    <source>
        <tissue evidence="3">Whole body</tissue>
    </source>
</reference>
<accession>A0A8B8FW62</accession>
<sequence length="501" mass="56195">MNLYIYLQCVFVNQFLFAYGRGHGDTYDLYVADNNGIADGLPMVPQGYKYVPLIKVIANYDPNKYRITSYGAAIYGLNDGGLLRKKRGFFSSVSNLFKQSDVQPTDPPTVTAATATEIDGDVKTVKTTDGAVVVTDETVDDDADSGQTTTMDSLKSQLVNIVDVGKDVHNSLVVAAPYLPIVFKVATFVVPSLSTYQVLVLSVNVATVTAQALQDYWDGKEVSHDAIQKLVMETLLSKRDTGATVHQYATNMYGSFKNLLSSFGHQKENANSSPEKETLEEMSHIEIPEIKNDVQEVQTVVTKKFVNGVEIPEIESIVAKNGHVIKRKLKNDELITAEPIEDSFFSILKNKITTFINKIRNSESSTSSASDDCSNDSDFIEFMDDMNDESDSNNSEESDEPIEINQELFDKVLEQAMNLQPEEIKNKNDEELVKYIDNYQTHFSDHFIESEFDPKNVFDFLVNSMKFDKNVTKNQKKELVTMLGKVTNYFIDKNLENNDEN</sequence>
<keyword evidence="2" id="KW-1185">Reference proteome</keyword>
<organism evidence="2 3">
    <name type="scientific">Sipha flava</name>
    <name type="common">yellow sugarcane aphid</name>
    <dbReference type="NCBI Taxonomy" id="143950"/>
    <lineage>
        <taxon>Eukaryota</taxon>
        <taxon>Metazoa</taxon>
        <taxon>Ecdysozoa</taxon>
        <taxon>Arthropoda</taxon>
        <taxon>Hexapoda</taxon>
        <taxon>Insecta</taxon>
        <taxon>Pterygota</taxon>
        <taxon>Neoptera</taxon>
        <taxon>Paraneoptera</taxon>
        <taxon>Hemiptera</taxon>
        <taxon>Sternorrhyncha</taxon>
        <taxon>Aphidomorpha</taxon>
        <taxon>Aphidoidea</taxon>
        <taxon>Aphididae</taxon>
        <taxon>Sipha</taxon>
    </lineage>
</organism>
<dbReference type="OrthoDB" id="6617772at2759"/>
<dbReference type="AlphaFoldDB" id="A0A8B8FW62"/>
<gene>
    <name evidence="3" type="primary">LOC112686838</name>
</gene>
<feature type="region of interest" description="Disordered" evidence="1">
    <location>
        <begin position="361"/>
        <end position="401"/>
    </location>
</feature>
<proteinExistence type="predicted"/>
<evidence type="ECO:0000313" key="3">
    <source>
        <dbReference type="RefSeq" id="XP_025415082.1"/>
    </source>
</evidence>
<evidence type="ECO:0000313" key="2">
    <source>
        <dbReference type="Proteomes" id="UP000694846"/>
    </source>
</evidence>
<dbReference type="GeneID" id="112686838"/>
<protein>
    <submittedName>
        <fullName evidence="3">Uncharacterized protein LOC112686838</fullName>
    </submittedName>
</protein>
<evidence type="ECO:0000256" key="1">
    <source>
        <dbReference type="SAM" id="MobiDB-lite"/>
    </source>
</evidence>